<dbReference type="Proteomes" id="UP000015545">
    <property type="component" value="Segment"/>
</dbReference>
<dbReference type="NCBIfam" id="TIGR03284">
    <property type="entry name" value="thym_sym"/>
    <property type="match status" value="1"/>
</dbReference>
<dbReference type="KEGG" id="vg:16574912"/>
<dbReference type="InterPro" id="IPR023451">
    <property type="entry name" value="Thymidate_synth/dCMP_Mease_dom"/>
</dbReference>
<keyword evidence="7" id="KW-0545">Nucleotide biosynthesis</keyword>
<dbReference type="PROSITE" id="PS00091">
    <property type="entry name" value="THYMIDYLATE_SYNTHASE"/>
    <property type="match status" value="1"/>
</dbReference>
<evidence type="ECO:0000313" key="11">
    <source>
        <dbReference type="Proteomes" id="UP000015545"/>
    </source>
</evidence>
<dbReference type="GO" id="GO:0004799">
    <property type="term" value="F:thymidylate synthase activity"/>
    <property type="evidence" value="ECO:0007669"/>
    <property type="project" value="UniProtKB-EC"/>
</dbReference>
<evidence type="ECO:0000256" key="8">
    <source>
        <dbReference type="PROSITE-ProRule" id="PRU10016"/>
    </source>
</evidence>
<dbReference type="InterPro" id="IPR000398">
    <property type="entry name" value="Thymidylate_synthase"/>
</dbReference>
<comment type="subunit">
    <text evidence="2">Homodimer.</text>
</comment>
<dbReference type="CDD" id="cd00351">
    <property type="entry name" value="TS_Pyrimidine_HMase"/>
    <property type="match status" value="1"/>
</dbReference>
<feature type="domain" description="Thymidylate synthase/dCMP hydroxymethylase" evidence="9">
    <location>
        <begin position="8"/>
        <end position="374"/>
    </location>
</feature>
<dbReference type="EMBL" id="KF147891">
    <property type="protein sequence ID" value="AGS82110.1"/>
    <property type="molecule type" value="Genomic_DNA"/>
</dbReference>
<dbReference type="PANTHER" id="PTHR11548">
    <property type="entry name" value="THYMIDYLATE SYNTHASE 1"/>
    <property type="match status" value="1"/>
</dbReference>
<protein>
    <recommendedName>
        <fullName evidence="4">Thymidylate synthase</fullName>
        <ecNumber evidence="3">2.1.1.45</ecNumber>
    </recommendedName>
</protein>
<dbReference type="HAMAP" id="MF_00008">
    <property type="entry name" value="Thymidy_synth_bact"/>
    <property type="match status" value="1"/>
</dbReference>
<evidence type="ECO:0000313" key="10">
    <source>
        <dbReference type="EMBL" id="AGS82110.1"/>
    </source>
</evidence>
<dbReference type="EC" id="2.1.1.45" evidence="3"/>
<sequence>MIQKQNEEQYLRALLYILKNGQERKDRTGVGTISVFGAINMEFELTDEQGRLLVPIPSTKKVLYDKYIKELVWMLSGQSNVKFLLDNGVNIWNEWVIPGTEIFGRLLEWSERIRECERMGFLDEFSAFRESLENPDDLDAQDAWLTSKGVHAHQLLDGELGPVYGAQWRAQEDTRIITADQWSADPDGWIKRGFNVAVVGRKDEIVIQRRIDQLAQIEHALAKNRDSRRIILSAWNVSRLDEMALPPCHTLSQWCVREGAHGQPTLDCKLYQRSGDFFLGVPFNFGFYSIMTHMLAQAFGLASGKLFHTFGDAHIYSNHVNQVRQQLQRPIMEDNYPVLSLDRAELYSSITEFKLEDIHIDGYKSHPFIKAKVAK</sequence>
<gene>
    <name evidence="10" type="ORF">PaBG_00227</name>
</gene>
<dbReference type="GO" id="GO:0006231">
    <property type="term" value="P:dTMP biosynthetic process"/>
    <property type="evidence" value="ECO:0007669"/>
    <property type="project" value="InterPro"/>
</dbReference>
<evidence type="ECO:0000256" key="4">
    <source>
        <dbReference type="ARBA" id="ARBA00015931"/>
    </source>
</evidence>
<dbReference type="InterPro" id="IPR036926">
    <property type="entry name" value="Thymidate_synth/dCMP_Mease_sf"/>
</dbReference>
<keyword evidence="6" id="KW-0808">Transferase</keyword>
<dbReference type="Gene3D" id="3.30.572.10">
    <property type="entry name" value="Thymidylate synthase/dCMP hydroxymethylase domain"/>
    <property type="match status" value="1"/>
</dbReference>
<feature type="active site" evidence="8">
    <location>
        <position position="248"/>
    </location>
</feature>
<evidence type="ECO:0000256" key="2">
    <source>
        <dbReference type="ARBA" id="ARBA00011738"/>
    </source>
</evidence>
<dbReference type="Pfam" id="PF00303">
    <property type="entry name" value="Thymidylat_synt"/>
    <property type="match status" value="1"/>
</dbReference>
<dbReference type="GO" id="GO:0032259">
    <property type="term" value="P:methylation"/>
    <property type="evidence" value="ECO:0007669"/>
    <property type="project" value="UniProtKB-KW"/>
</dbReference>
<dbReference type="RefSeq" id="YP_008433557.1">
    <property type="nucleotide sequence ID" value="NC_022096.1"/>
</dbReference>
<evidence type="ECO:0000256" key="5">
    <source>
        <dbReference type="ARBA" id="ARBA00022603"/>
    </source>
</evidence>
<proteinExistence type="inferred from homology"/>
<organism evidence="10 11">
    <name type="scientific">Pseudomonas phage PaBG</name>
    <dbReference type="NCBI Taxonomy" id="1335230"/>
    <lineage>
        <taxon>Viruses</taxon>
        <taxon>Duplodnaviria</taxon>
        <taxon>Heunggongvirae</taxon>
        <taxon>Uroviricota</taxon>
        <taxon>Caudoviricetes</taxon>
        <taxon>Baikalvirus</taxon>
        <taxon>Baikalvirus PaBG</taxon>
    </lineage>
</organism>
<evidence type="ECO:0000259" key="9">
    <source>
        <dbReference type="Pfam" id="PF00303"/>
    </source>
</evidence>
<evidence type="ECO:0000256" key="3">
    <source>
        <dbReference type="ARBA" id="ARBA00011947"/>
    </source>
</evidence>
<dbReference type="OrthoDB" id="13491at10239"/>
<evidence type="ECO:0000256" key="7">
    <source>
        <dbReference type="ARBA" id="ARBA00022727"/>
    </source>
</evidence>
<comment type="similarity">
    <text evidence="1">Belongs to the thymidylate synthase family.</text>
</comment>
<name>S5VZQ8_9CAUD</name>
<evidence type="ECO:0000256" key="6">
    <source>
        <dbReference type="ARBA" id="ARBA00022679"/>
    </source>
</evidence>
<keyword evidence="11" id="KW-1185">Reference proteome</keyword>
<keyword evidence="5" id="KW-0489">Methyltransferase</keyword>
<accession>S5VZQ8</accession>
<dbReference type="PANTHER" id="PTHR11548:SF1">
    <property type="entry name" value="THYMIDYLATE SYNTHASE 1"/>
    <property type="match status" value="1"/>
</dbReference>
<dbReference type="InterPro" id="IPR020940">
    <property type="entry name" value="Thymidylate_synthase_AS"/>
</dbReference>
<reference evidence="10 11" key="1">
    <citation type="journal article" date="2014" name="Genome Announc.">
        <title>Complete Genome Sequence of the Novel Giant Pseudomonas Phage PaBG.</title>
        <authorList>
            <person name="Sykilinda N.N."/>
            <person name="Bondar A.A."/>
            <person name="Gorshkova A.S."/>
            <person name="Kurochkina L.P."/>
            <person name="Kulikov E.E."/>
            <person name="Shneider M.M."/>
            <person name="Kadykov V.A."/>
            <person name="Solovjeva N.V."/>
            <person name="Kabilov M.R."/>
            <person name="Mesyanzhinov V.V."/>
            <person name="Vlassov V.V."/>
            <person name="Drukker V.V."/>
            <person name="Miroshnikov K.A."/>
        </authorList>
    </citation>
    <scope>NUCLEOTIDE SEQUENCE [LARGE SCALE GENOMIC DNA]</scope>
</reference>
<dbReference type="InterPro" id="IPR045097">
    <property type="entry name" value="Thymidate_synth/dCMP_Mease"/>
</dbReference>
<dbReference type="SUPFAM" id="SSF55831">
    <property type="entry name" value="Thymidylate synthase/dCMP hydroxymethylase"/>
    <property type="match status" value="1"/>
</dbReference>
<evidence type="ECO:0000256" key="1">
    <source>
        <dbReference type="ARBA" id="ARBA00009972"/>
    </source>
</evidence>